<accession>A0ABQ5ENH3</accession>
<reference evidence="2" key="2">
    <citation type="submission" date="2022-01" db="EMBL/GenBank/DDBJ databases">
        <authorList>
            <person name="Yamashiro T."/>
            <person name="Shiraishi A."/>
            <person name="Satake H."/>
            <person name="Nakayama K."/>
        </authorList>
    </citation>
    <scope>NUCLEOTIDE SEQUENCE</scope>
</reference>
<evidence type="ECO:0000256" key="1">
    <source>
        <dbReference type="SAM" id="MobiDB-lite"/>
    </source>
</evidence>
<feature type="region of interest" description="Disordered" evidence="1">
    <location>
        <begin position="201"/>
        <end position="223"/>
    </location>
</feature>
<dbReference type="InterPro" id="IPR012337">
    <property type="entry name" value="RNaseH-like_sf"/>
</dbReference>
<dbReference type="SUPFAM" id="SSF53098">
    <property type="entry name" value="Ribonuclease H-like"/>
    <property type="match status" value="1"/>
</dbReference>
<feature type="region of interest" description="Disordered" evidence="1">
    <location>
        <begin position="69"/>
        <end position="103"/>
    </location>
</feature>
<evidence type="ECO:0000313" key="2">
    <source>
        <dbReference type="EMBL" id="GJT52312.1"/>
    </source>
</evidence>
<name>A0ABQ5ENH3_9ASTR</name>
<reference evidence="2" key="1">
    <citation type="journal article" date="2022" name="Int. J. Mol. Sci.">
        <title>Draft Genome of Tanacetum Coccineum: Genomic Comparison of Closely Related Tanacetum-Family Plants.</title>
        <authorList>
            <person name="Yamashiro T."/>
            <person name="Shiraishi A."/>
            <person name="Nakayama K."/>
            <person name="Satake H."/>
        </authorList>
    </citation>
    <scope>NUCLEOTIDE SEQUENCE</scope>
</reference>
<organism evidence="2 3">
    <name type="scientific">Tanacetum coccineum</name>
    <dbReference type="NCBI Taxonomy" id="301880"/>
    <lineage>
        <taxon>Eukaryota</taxon>
        <taxon>Viridiplantae</taxon>
        <taxon>Streptophyta</taxon>
        <taxon>Embryophyta</taxon>
        <taxon>Tracheophyta</taxon>
        <taxon>Spermatophyta</taxon>
        <taxon>Magnoliopsida</taxon>
        <taxon>eudicotyledons</taxon>
        <taxon>Gunneridae</taxon>
        <taxon>Pentapetalae</taxon>
        <taxon>asterids</taxon>
        <taxon>campanulids</taxon>
        <taxon>Asterales</taxon>
        <taxon>Asteraceae</taxon>
        <taxon>Asteroideae</taxon>
        <taxon>Anthemideae</taxon>
        <taxon>Anthemidinae</taxon>
        <taxon>Tanacetum</taxon>
    </lineage>
</organism>
<dbReference type="EMBL" id="BQNB010016485">
    <property type="protein sequence ID" value="GJT52312.1"/>
    <property type="molecule type" value="Genomic_DNA"/>
</dbReference>
<sequence>MPSVITCTTALNPCFNVSGVECLIESISTDLEFFYDGFATKAKARFNDSFQGLYNIYYLKYGQPNQSLNADAASSSRSHSGNPMTNLLNKLKQNSNKRAKNDRIASSEYERYVQSDFVSHLSIEELAGYDVLGFWKANESTFLVLSHMAWDILSDHLDATEWIQHASNLENCLDFKAEILEEDVLEHEAIALSDEEVALDEAASEARSSGGEEIYDMTLSESD</sequence>
<protein>
    <submittedName>
        <fullName evidence="2">Zinc finger BED domain-containing protein RICESLEEPER 2-like protein</fullName>
    </submittedName>
</protein>
<evidence type="ECO:0000313" key="3">
    <source>
        <dbReference type="Proteomes" id="UP001151760"/>
    </source>
</evidence>
<comment type="caution">
    <text evidence="2">The sequence shown here is derived from an EMBL/GenBank/DDBJ whole genome shotgun (WGS) entry which is preliminary data.</text>
</comment>
<dbReference type="Proteomes" id="UP001151760">
    <property type="component" value="Unassembled WGS sequence"/>
</dbReference>
<gene>
    <name evidence="2" type="ORF">Tco_0978469</name>
</gene>
<proteinExistence type="predicted"/>
<keyword evidence="3" id="KW-1185">Reference proteome</keyword>
<feature type="compositionally biased region" description="Polar residues" evidence="1">
    <location>
        <begin position="69"/>
        <end position="85"/>
    </location>
</feature>